<keyword evidence="2" id="KW-1185">Reference proteome</keyword>
<dbReference type="Pfam" id="PF11951">
    <property type="entry name" value="Fungal_trans_2"/>
    <property type="match status" value="1"/>
</dbReference>
<dbReference type="InterPro" id="IPR052400">
    <property type="entry name" value="Zn2-C6_fungal_TF"/>
</dbReference>
<dbReference type="AlphaFoldDB" id="A0A4U0WKJ1"/>
<evidence type="ECO:0008006" key="3">
    <source>
        <dbReference type="Google" id="ProtNLM"/>
    </source>
</evidence>
<reference evidence="1 2" key="1">
    <citation type="submission" date="2017-03" db="EMBL/GenBank/DDBJ databases">
        <title>Genomes of endolithic fungi from Antarctica.</title>
        <authorList>
            <person name="Coleine C."/>
            <person name="Masonjones S."/>
            <person name="Stajich J.E."/>
        </authorList>
    </citation>
    <scope>NUCLEOTIDE SEQUENCE [LARGE SCALE GENOMIC DNA]</scope>
    <source>
        <strain evidence="1 2">CCFEE 5184</strain>
    </source>
</reference>
<evidence type="ECO:0000313" key="1">
    <source>
        <dbReference type="EMBL" id="TKA62933.1"/>
    </source>
</evidence>
<dbReference type="GO" id="GO:0000981">
    <property type="term" value="F:DNA-binding transcription factor activity, RNA polymerase II-specific"/>
    <property type="evidence" value="ECO:0007669"/>
    <property type="project" value="TreeGrafter"/>
</dbReference>
<name>A0A4U0WKJ1_9PEZI</name>
<accession>A0A4U0WKJ1</accession>
<protein>
    <recommendedName>
        <fullName evidence="3">Transcription factor domain-containing protein</fullName>
    </recommendedName>
</protein>
<proteinExistence type="predicted"/>
<dbReference type="OrthoDB" id="416217at2759"/>
<dbReference type="EMBL" id="NAJQ01001003">
    <property type="protein sequence ID" value="TKA62933.1"/>
    <property type="molecule type" value="Genomic_DNA"/>
</dbReference>
<evidence type="ECO:0000313" key="2">
    <source>
        <dbReference type="Proteomes" id="UP000309340"/>
    </source>
</evidence>
<dbReference type="STRING" id="329884.A0A4U0WKJ1"/>
<comment type="caution">
    <text evidence="1">The sequence shown here is derived from an EMBL/GenBank/DDBJ whole genome shotgun (WGS) entry which is preliminary data.</text>
</comment>
<gene>
    <name evidence="1" type="ORF">B0A55_12314</name>
</gene>
<organism evidence="1 2">
    <name type="scientific">Friedmanniomyces simplex</name>
    <dbReference type="NCBI Taxonomy" id="329884"/>
    <lineage>
        <taxon>Eukaryota</taxon>
        <taxon>Fungi</taxon>
        <taxon>Dikarya</taxon>
        <taxon>Ascomycota</taxon>
        <taxon>Pezizomycotina</taxon>
        <taxon>Dothideomycetes</taxon>
        <taxon>Dothideomycetidae</taxon>
        <taxon>Mycosphaerellales</taxon>
        <taxon>Teratosphaeriaceae</taxon>
        <taxon>Friedmanniomyces</taxon>
    </lineage>
</organism>
<dbReference type="Proteomes" id="UP000309340">
    <property type="component" value="Unassembled WGS sequence"/>
</dbReference>
<dbReference type="PANTHER" id="PTHR47657">
    <property type="entry name" value="STEROL REGULATORY ELEMENT-BINDING PROTEIN ECM22"/>
    <property type="match status" value="1"/>
</dbReference>
<sequence length="323" mass="35536">MAVRSFAGDLKSLLGHDTGAGLASPAASLSTVHLLHHFQSTASTTLGDSTVQQIMHSHVSHSAWEQPYVMHMLLAVSSAHLKRLAPASNTPEETRLSAVAEAEHWQNGLSLYRAALAAPATRSKQNVDALIGTTFLSVIFAFALEDQIAPDAFLTEYDKSVAHVLIPMAAGSGIIALNEAVRMHDSIAWMPVLRKGNDRCRTYTSQLPGIDGLPPALVRVCALDELSSSANNEYHSILRMLTPLLRLERSVEHFTKLIAFGGRSFSLFRPLLQRRDAKALLLLSYWIALLLQLDQWWLNDTAIHALLPFPASCGYGNYEYLWK</sequence>
<dbReference type="InterPro" id="IPR021858">
    <property type="entry name" value="Fun_TF"/>
</dbReference>
<dbReference type="PANTHER" id="PTHR47657:SF14">
    <property type="entry name" value="ZN(2)-C6 FUNGAL-TYPE DOMAIN-CONTAINING PROTEIN"/>
    <property type="match status" value="1"/>
</dbReference>